<dbReference type="InterPro" id="IPR038709">
    <property type="entry name" value="RpoN_core-bd_sf"/>
</dbReference>
<comment type="similarity">
    <text evidence="1">Belongs to the sigma-54 factor family.</text>
</comment>
<dbReference type="Pfam" id="PF04552">
    <property type="entry name" value="Sigma54_DBD"/>
    <property type="match status" value="1"/>
</dbReference>
<evidence type="ECO:0000256" key="1">
    <source>
        <dbReference type="ARBA" id="ARBA00008798"/>
    </source>
</evidence>
<evidence type="ECO:0000259" key="10">
    <source>
        <dbReference type="Pfam" id="PF04963"/>
    </source>
</evidence>
<keyword evidence="6" id="KW-0731">Sigma factor</keyword>
<dbReference type="GO" id="GO:0003677">
    <property type="term" value="F:DNA binding"/>
    <property type="evidence" value="ECO:0007669"/>
    <property type="project" value="UniProtKB-KW"/>
</dbReference>
<dbReference type="EMBL" id="CP060635">
    <property type="protein sequence ID" value="QNM10368.1"/>
    <property type="molecule type" value="Genomic_DNA"/>
</dbReference>
<gene>
    <name evidence="11" type="primary">rpoN</name>
    <name evidence="11" type="ORF">H9Q79_08930</name>
</gene>
<dbReference type="Gene3D" id="1.10.10.1330">
    <property type="entry name" value="RNA polymerase sigma-54 factor, core-binding domain"/>
    <property type="match status" value="1"/>
</dbReference>
<sequence length="458" mass="52437">MLKTELTQKQIVTQQMVQSAAILQMSAQELELYLQDLALENPVVELEEAPPQEDLQQMELQRKIDWLEEADYQNRAYYQEDRTAAGSKEDAWHSSDAQEQSLSEYLRLQLLPGTYSRQDWRILEYLIESLDARGYFTDGIRTAAEVLHVSEEKVKAMLEVIQGLEPAGIGAADLRECLLLQLRGRQEDTWLAEKIVESYLGEMGKNHLKEIARTLHATREQVQEACRMIRSLHPKPGSVFYTGESPGYIRPDALVLKEHDSEATFRIIIREGISGTFRISEYYQALEKETDDPETRHYLKAKLSQAFSVARDIETRKITLYRVVGAIVNRQSGFFSGSENHKKPLRLSDLAEDLEVHESTVSRALKGKYLQCSRGVFPLRYFLTGVAVADRESDEGQTPEEVKEAIRKIVEAEDKRKPLNDGEIQARLAGQNIHIARRTVNKYRQELGITDKAGRRIW</sequence>
<evidence type="ECO:0000256" key="6">
    <source>
        <dbReference type="ARBA" id="ARBA00023082"/>
    </source>
</evidence>
<dbReference type="GO" id="GO:0016779">
    <property type="term" value="F:nucleotidyltransferase activity"/>
    <property type="evidence" value="ECO:0007669"/>
    <property type="project" value="UniProtKB-KW"/>
</dbReference>
<evidence type="ECO:0000256" key="3">
    <source>
        <dbReference type="ARBA" id="ARBA00022679"/>
    </source>
</evidence>
<name>A0A7G9GHT6_9FIRM</name>
<dbReference type="InterPro" id="IPR007046">
    <property type="entry name" value="RNA_pol_sigma_54_core-bd"/>
</dbReference>
<dbReference type="InterPro" id="IPR000394">
    <property type="entry name" value="RNA_pol_sigma_54"/>
</dbReference>
<dbReference type="PIRSF" id="PIRSF000774">
    <property type="entry name" value="RpoN"/>
    <property type="match status" value="1"/>
</dbReference>
<dbReference type="PROSITE" id="PS00717">
    <property type="entry name" value="SIGMA54_1"/>
    <property type="match status" value="1"/>
</dbReference>
<protein>
    <submittedName>
        <fullName evidence="11">RNA polymerase factor sigma-54</fullName>
    </submittedName>
</protein>
<dbReference type="GO" id="GO:0016987">
    <property type="term" value="F:sigma factor activity"/>
    <property type="evidence" value="ECO:0007669"/>
    <property type="project" value="UniProtKB-KW"/>
</dbReference>
<feature type="domain" description="RNA polymerase sigma factor 54 core-binding" evidence="10">
    <location>
        <begin position="95"/>
        <end position="283"/>
    </location>
</feature>
<dbReference type="PANTHER" id="PTHR32248:SF4">
    <property type="entry name" value="RNA POLYMERASE SIGMA-54 FACTOR"/>
    <property type="match status" value="1"/>
</dbReference>
<dbReference type="Gene3D" id="1.10.10.60">
    <property type="entry name" value="Homeodomain-like"/>
    <property type="match status" value="1"/>
</dbReference>
<evidence type="ECO:0000256" key="5">
    <source>
        <dbReference type="ARBA" id="ARBA00023015"/>
    </source>
</evidence>
<dbReference type="AlphaFoldDB" id="A0A7G9GHT6"/>
<dbReference type="GO" id="GO:0000428">
    <property type="term" value="C:DNA-directed RNA polymerase complex"/>
    <property type="evidence" value="ECO:0007669"/>
    <property type="project" value="UniProtKB-KW"/>
</dbReference>
<evidence type="ECO:0000256" key="4">
    <source>
        <dbReference type="ARBA" id="ARBA00022695"/>
    </source>
</evidence>
<dbReference type="KEGG" id="whj:H9Q79_08930"/>
<dbReference type="PROSITE" id="PS50044">
    <property type="entry name" value="SIGMA54_3"/>
    <property type="match status" value="1"/>
</dbReference>
<reference evidence="11 12" key="1">
    <citation type="submission" date="2020-08" db="EMBL/GenBank/DDBJ databases">
        <authorList>
            <person name="Liu C."/>
            <person name="Sun Q."/>
        </authorList>
    </citation>
    <scope>NUCLEOTIDE SEQUENCE [LARGE SCALE GENOMIC DNA]</scope>
    <source>
        <strain evidence="11 12">NSJ-29</strain>
    </source>
</reference>
<evidence type="ECO:0000259" key="9">
    <source>
        <dbReference type="Pfam" id="PF04552"/>
    </source>
</evidence>
<dbReference type="PROSITE" id="PS00718">
    <property type="entry name" value="SIGMA54_2"/>
    <property type="match status" value="1"/>
</dbReference>
<dbReference type="NCBIfam" id="TIGR02395">
    <property type="entry name" value="rpoN_sigma"/>
    <property type="match status" value="1"/>
</dbReference>
<dbReference type="PANTHER" id="PTHR32248">
    <property type="entry name" value="RNA POLYMERASE SIGMA-54 FACTOR"/>
    <property type="match status" value="1"/>
</dbReference>
<organism evidence="11 12">
    <name type="scientific">Wansuia hejianensis</name>
    <dbReference type="NCBI Taxonomy" id="2763667"/>
    <lineage>
        <taxon>Bacteria</taxon>
        <taxon>Bacillati</taxon>
        <taxon>Bacillota</taxon>
        <taxon>Clostridia</taxon>
        <taxon>Lachnospirales</taxon>
        <taxon>Lachnospiraceae</taxon>
        <taxon>Wansuia</taxon>
    </lineage>
</organism>
<evidence type="ECO:0000313" key="12">
    <source>
        <dbReference type="Proteomes" id="UP000515860"/>
    </source>
</evidence>
<proteinExistence type="inferred from homology"/>
<dbReference type="InterPro" id="IPR007634">
    <property type="entry name" value="RNA_pol_sigma_54_DNA-bd"/>
</dbReference>
<keyword evidence="12" id="KW-1185">Reference proteome</keyword>
<dbReference type="GO" id="GO:0001216">
    <property type="term" value="F:DNA-binding transcription activator activity"/>
    <property type="evidence" value="ECO:0007669"/>
    <property type="project" value="InterPro"/>
</dbReference>
<dbReference type="RefSeq" id="WP_249329677.1">
    <property type="nucleotide sequence ID" value="NZ_CP060635.1"/>
</dbReference>
<keyword evidence="2" id="KW-0240">DNA-directed RNA polymerase</keyword>
<feature type="domain" description="RNA polymerase sigma factor 54 DNA-binding" evidence="9">
    <location>
        <begin position="297"/>
        <end position="456"/>
    </location>
</feature>
<keyword evidence="3" id="KW-0808">Transferase</keyword>
<dbReference type="Pfam" id="PF04963">
    <property type="entry name" value="Sigma54_CBD"/>
    <property type="match status" value="1"/>
</dbReference>
<accession>A0A7G9GHT6</accession>
<dbReference type="GO" id="GO:0006352">
    <property type="term" value="P:DNA-templated transcription initiation"/>
    <property type="evidence" value="ECO:0007669"/>
    <property type="project" value="InterPro"/>
</dbReference>
<dbReference type="Proteomes" id="UP000515860">
    <property type="component" value="Chromosome"/>
</dbReference>
<evidence type="ECO:0000313" key="11">
    <source>
        <dbReference type="EMBL" id="QNM10368.1"/>
    </source>
</evidence>
<dbReference type="PRINTS" id="PR00045">
    <property type="entry name" value="SIGMA54FCT"/>
</dbReference>
<dbReference type="Pfam" id="PF00309">
    <property type="entry name" value="Sigma54_AID"/>
    <property type="match status" value="1"/>
</dbReference>
<evidence type="ECO:0000256" key="8">
    <source>
        <dbReference type="ARBA" id="ARBA00023163"/>
    </source>
</evidence>
<keyword evidence="8" id="KW-0804">Transcription</keyword>
<keyword evidence="5" id="KW-0805">Transcription regulation</keyword>
<keyword evidence="4" id="KW-0548">Nucleotidyltransferase</keyword>
<evidence type="ECO:0000256" key="7">
    <source>
        <dbReference type="ARBA" id="ARBA00023125"/>
    </source>
</evidence>
<keyword evidence="7" id="KW-0238">DNA-binding</keyword>
<evidence type="ECO:0000256" key="2">
    <source>
        <dbReference type="ARBA" id="ARBA00022478"/>
    </source>
</evidence>